<organism evidence="1">
    <name type="scientific">Rhizophora mucronata</name>
    <name type="common">Asiatic mangrove</name>
    <dbReference type="NCBI Taxonomy" id="61149"/>
    <lineage>
        <taxon>Eukaryota</taxon>
        <taxon>Viridiplantae</taxon>
        <taxon>Streptophyta</taxon>
        <taxon>Embryophyta</taxon>
        <taxon>Tracheophyta</taxon>
        <taxon>Spermatophyta</taxon>
        <taxon>Magnoliopsida</taxon>
        <taxon>eudicotyledons</taxon>
        <taxon>Gunneridae</taxon>
        <taxon>Pentapetalae</taxon>
        <taxon>rosids</taxon>
        <taxon>fabids</taxon>
        <taxon>Malpighiales</taxon>
        <taxon>Rhizophoraceae</taxon>
        <taxon>Rhizophora</taxon>
    </lineage>
</organism>
<proteinExistence type="predicted"/>
<accession>A0A2P2N608</accession>
<reference evidence="1" key="1">
    <citation type="submission" date="2018-02" db="EMBL/GenBank/DDBJ databases">
        <title>Rhizophora mucronata_Transcriptome.</title>
        <authorList>
            <person name="Meera S.P."/>
            <person name="Sreeshan A."/>
            <person name="Augustine A."/>
        </authorList>
    </citation>
    <scope>NUCLEOTIDE SEQUENCE</scope>
    <source>
        <tissue evidence="1">Leaf</tissue>
    </source>
</reference>
<protein>
    <submittedName>
        <fullName evidence="1">Uncharacterized protein</fullName>
    </submittedName>
</protein>
<name>A0A2P2N608_RHIMU</name>
<dbReference type="EMBL" id="GGEC01057409">
    <property type="protein sequence ID" value="MBX37893.1"/>
    <property type="molecule type" value="Transcribed_RNA"/>
</dbReference>
<evidence type="ECO:0000313" key="1">
    <source>
        <dbReference type="EMBL" id="MBX37893.1"/>
    </source>
</evidence>
<dbReference type="AlphaFoldDB" id="A0A2P2N608"/>
<sequence>MFKRVFQHCEHRQACRHTTNIIYIIGSVPKTVQEIRHCMITLQMQHNYQPF</sequence>